<name>A0A9J5XZ05_SOLCO</name>
<accession>A0A9J5XZ05</accession>
<evidence type="ECO:0000313" key="2">
    <source>
        <dbReference type="Proteomes" id="UP000824120"/>
    </source>
</evidence>
<dbReference type="AlphaFoldDB" id="A0A9J5XZ05"/>
<proteinExistence type="predicted"/>
<evidence type="ECO:0000313" key="1">
    <source>
        <dbReference type="EMBL" id="KAG5593425.1"/>
    </source>
</evidence>
<protein>
    <submittedName>
        <fullName evidence="1">Uncharacterized protein</fullName>
    </submittedName>
</protein>
<organism evidence="1 2">
    <name type="scientific">Solanum commersonii</name>
    <name type="common">Commerson's wild potato</name>
    <name type="synonym">Commerson's nightshade</name>
    <dbReference type="NCBI Taxonomy" id="4109"/>
    <lineage>
        <taxon>Eukaryota</taxon>
        <taxon>Viridiplantae</taxon>
        <taxon>Streptophyta</taxon>
        <taxon>Embryophyta</taxon>
        <taxon>Tracheophyta</taxon>
        <taxon>Spermatophyta</taxon>
        <taxon>Magnoliopsida</taxon>
        <taxon>eudicotyledons</taxon>
        <taxon>Gunneridae</taxon>
        <taxon>Pentapetalae</taxon>
        <taxon>asterids</taxon>
        <taxon>lamiids</taxon>
        <taxon>Solanales</taxon>
        <taxon>Solanaceae</taxon>
        <taxon>Solanoideae</taxon>
        <taxon>Solaneae</taxon>
        <taxon>Solanum</taxon>
    </lineage>
</organism>
<dbReference type="EMBL" id="JACXVP010000008">
    <property type="protein sequence ID" value="KAG5593425.1"/>
    <property type="molecule type" value="Genomic_DNA"/>
</dbReference>
<comment type="caution">
    <text evidence="1">The sequence shown here is derived from an EMBL/GenBank/DDBJ whole genome shotgun (WGS) entry which is preliminary data.</text>
</comment>
<gene>
    <name evidence="1" type="ORF">H5410_043939</name>
</gene>
<sequence>MKEEILETKVKERVGNRKMLVIYGLTFHFKVGPNEHLIKPKTICETDGKHQFLHWKEPNHCKNQKRGSTLLQYRAPPKKKHMLVFSLLIDELRWILINSQLEIKESQDFTGILNRISVIISVGN</sequence>
<keyword evidence="2" id="KW-1185">Reference proteome</keyword>
<reference evidence="1 2" key="1">
    <citation type="submission" date="2020-09" db="EMBL/GenBank/DDBJ databases">
        <title>De no assembly of potato wild relative species, Solanum commersonii.</title>
        <authorList>
            <person name="Cho K."/>
        </authorList>
    </citation>
    <scope>NUCLEOTIDE SEQUENCE [LARGE SCALE GENOMIC DNA]</scope>
    <source>
        <strain evidence="1">LZ3.2</strain>
        <tissue evidence="1">Leaf</tissue>
    </source>
</reference>
<dbReference type="Proteomes" id="UP000824120">
    <property type="component" value="Chromosome 8"/>
</dbReference>